<dbReference type="PANTHER" id="PTHR33164:SF104">
    <property type="entry name" value="TRANSCRIPTIONAL REGULATORY PROTEIN"/>
    <property type="match status" value="1"/>
</dbReference>
<dbReference type="InterPro" id="IPR039422">
    <property type="entry name" value="MarR/SlyA-like"/>
</dbReference>
<sequence>MITAWRKELPEIAGLPLELSKRTSLLAAAFQVLTIEELERLGLTEADYGVLATLRRIGEPHRLTPTDLSQSLLLSSGGTSNVVKRLVEAGYLVREADPKDGRSSFVKLTPDGIRIAEEAVIKVTEAHARLVARIPDQTARLISELLRAALAAVEEGVLIRD</sequence>
<gene>
    <name evidence="2" type="ORF">F7Q99_01440</name>
</gene>
<dbReference type="PROSITE" id="PS50995">
    <property type="entry name" value="HTH_MARR_2"/>
    <property type="match status" value="1"/>
</dbReference>
<feature type="domain" description="HTH marR-type" evidence="1">
    <location>
        <begin position="16"/>
        <end position="151"/>
    </location>
</feature>
<dbReference type="GO" id="GO:0003700">
    <property type="term" value="F:DNA-binding transcription factor activity"/>
    <property type="evidence" value="ECO:0007669"/>
    <property type="project" value="InterPro"/>
</dbReference>
<dbReference type="InterPro" id="IPR000835">
    <property type="entry name" value="HTH_MarR-typ"/>
</dbReference>
<name>A0A6N7KKV2_9ACTN</name>
<dbReference type="GO" id="GO:0006950">
    <property type="term" value="P:response to stress"/>
    <property type="evidence" value="ECO:0007669"/>
    <property type="project" value="TreeGrafter"/>
</dbReference>
<reference evidence="2 3" key="1">
    <citation type="submission" date="2019-09" db="EMBL/GenBank/DDBJ databases">
        <title>Genome Sequences of Streptomyces kaniharaensis ATCC 21070.</title>
        <authorList>
            <person name="Zhu W."/>
            <person name="De Crecy-Lagard V."/>
            <person name="Richards N.G."/>
        </authorList>
    </citation>
    <scope>NUCLEOTIDE SEQUENCE [LARGE SCALE GENOMIC DNA]</scope>
    <source>
        <strain evidence="2 3">SF-557</strain>
    </source>
</reference>
<organism evidence="2 3">
    <name type="scientific">Streptomyces kaniharaensis</name>
    <dbReference type="NCBI Taxonomy" id="212423"/>
    <lineage>
        <taxon>Bacteria</taxon>
        <taxon>Bacillati</taxon>
        <taxon>Actinomycetota</taxon>
        <taxon>Actinomycetes</taxon>
        <taxon>Kitasatosporales</taxon>
        <taxon>Streptomycetaceae</taxon>
        <taxon>Streptomyces</taxon>
    </lineage>
</organism>
<dbReference type="Pfam" id="PF12802">
    <property type="entry name" value="MarR_2"/>
    <property type="match status" value="1"/>
</dbReference>
<keyword evidence="3" id="KW-1185">Reference proteome</keyword>
<dbReference type="SUPFAM" id="SSF46785">
    <property type="entry name" value="Winged helix' DNA-binding domain"/>
    <property type="match status" value="1"/>
</dbReference>
<dbReference type="Proteomes" id="UP000450000">
    <property type="component" value="Unassembled WGS sequence"/>
</dbReference>
<proteinExistence type="predicted"/>
<comment type="caution">
    <text evidence="2">The sequence shown here is derived from an EMBL/GenBank/DDBJ whole genome shotgun (WGS) entry which is preliminary data.</text>
</comment>
<dbReference type="AlphaFoldDB" id="A0A6N7KKV2"/>
<evidence type="ECO:0000313" key="2">
    <source>
        <dbReference type="EMBL" id="MQS10977.1"/>
    </source>
</evidence>
<dbReference type="Gene3D" id="1.10.10.10">
    <property type="entry name" value="Winged helix-like DNA-binding domain superfamily/Winged helix DNA-binding domain"/>
    <property type="match status" value="1"/>
</dbReference>
<dbReference type="PANTHER" id="PTHR33164">
    <property type="entry name" value="TRANSCRIPTIONAL REGULATOR, MARR FAMILY"/>
    <property type="match status" value="1"/>
</dbReference>
<evidence type="ECO:0000259" key="1">
    <source>
        <dbReference type="PROSITE" id="PS50995"/>
    </source>
</evidence>
<accession>A0A6N7KKV2</accession>
<dbReference type="EMBL" id="WBOF01000001">
    <property type="protein sequence ID" value="MQS10977.1"/>
    <property type="molecule type" value="Genomic_DNA"/>
</dbReference>
<dbReference type="InterPro" id="IPR036390">
    <property type="entry name" value="WH_DNA-bd_sf"/>
</dbReference>
<dbReference type="InterPro" id="IPR036388">
    <property type="entry name" value="WH-like_DNA-bd_sf"/>
</dbReference>
<dbReference type="SMART" id="SM00347">
    <property type="entry name" value="HTH_MARR"/>
    <property type="match status" value="1"/>
</dbReference>
<evidence type="ECO:0000313" key="3">
    <source>
        <dbReference type="Proteomes" id="UP000450000"/>
    </source>
</evidence>
<protein>
    <submittedName>
        <fullName evidence="2">MarR family transcriptional regulator</fullName>
    </submittedName>
</protein>